<dbReference type="InterPro" id="IPR036770">
    <property type="entry name" value="Ankyrin_rpt-contain_sf"/>
</dbReference>
<dbReference type="Pfam" id="PF13637">
    <property type="entry name" value="Ank_4"/>
    <property type="match status" value="1"/>
</dbReference>
<keyword evidence="2" id="KW-0677">Repeat</keyword>
<keyword evidence="4" id="KW-1185">Reference proteome</keyword>
<evidence type="ECO:0000256" key="3">
    <source>
        <dbReference type="ARBA" id="ARBA00038386"/>
    </source>
</evidence>
<dbReference type="PANTHER" id="PTHR24179:SF21">
    <property type="entry name" value="MYOSIN BINDING SUBUNIT, ISOFORM O"/>
    <property type="match status" value="1"/>
</dbReference>
<organism evidence="4 5">
    <name type="scientific">Meloidogyne floridensis</name>
    <dbReference type="NCBI Taxonomy" id="298350"/>
    <lineage>
        <taxon>Eukaryota</taxon>
        <taxon>Metazoa</taxon>
        <taxon>Ecdysozoa</taxon>
        <taxon>Nematoda</taxon>
        <taxon>Chromadorea</taxon>
        <taxon>Rhabditida</taxon>
        <taxon>Tylenchina</taxon>
        <taxon>Tylenchomorpha</taxon>
        <taxon>Tylenchoidea</taxon>
        <taxon>Meloidogynidae</taxon>
        <taxon>Meloidogyninae</taxon>
        <taxon>Meloidogyne</taxon>
    </lineage>
</organism>
<name>A0A915NRT6_9BILA</name>
<dbReference type="InterPro" id="IPR002110">
    <property type="entry name" value="Ankyrin_rpt"/>
</dbReference>
<evidence type="ECO:0000256" key="2">
    <source>
        <dbReference type="ARBA" id="ARBA00022737"/>
    </source>
</evidence>
<dbReference type="Gene3D" id="1.25.40.20">
    <property type="entry name" value="Ankyrin repeat-containing domain"/>
    <property type="match status" value="1"/>
</dbReference>
<protein>
    <submittedName>
        <fullName evidence="5">ANK_REP_REGION domain-containing protein</fullName>
    </submittedName>
</protein>
<sequence>MVLDKELQLDLVEHAAMLQNKAMIQNNVLAKRKQQLEHWENSEMNQICPKRNHYQLSKVKFQNSDIFLSACQSGDEDEVEELLKKGSDINSSNIDGVTALHQVWNFLNSVEVFLFLSF</sequence>
<dbReference type="WBParaSite" id="scf7180000419657.g4142">
    <property type="protein sequence ID" value="scf7180000419657.g4142"/>
    <property type="gene ID" value="scf7180000419657.g4142"/>
</dbReference>
<dbReference type="GO" id="GO:0004857">
    <property type="term" value="F:enzyme inhibitor activity"/>
    <property type="evidence" value="ECO:0007669"/>
    <property type="project" value="TreeGrafter"/>
</dbReference>
<reference evidence="5" key="1">
    <citation type="submission" date="2022-11" db="UniProtKB">
        <authorList>
            <consortium name="WormBaseParasite"/>
        </authorList>
    </citation>
    <scope>IDENTIFICATION</scope>
</reference>
<dbReference type="PANTHER" id="PTHR24179">
    <property type="entry name" value="PROTEIN PHOSPHATASE 1 REGULATORY SUBUNIT 12"/>
    <property type="match status" value="1"/>
</dbReference>
<evidence type="ECO:0000256" key="1">
    <source>
        <dbReference type="ARBA" id="ARBA00022473"/>
    </source>
</evidence>
<evidence type="ECO:0000313" key="4">
    <source>
        <dbReference type="Proteomes" id="UP000887560"/>
    </source>
</evidence>
<dbReference type="AlphaFoldDB" id="A0A915NRT6"/>
<evidence type="ECO:0000313" key="5">
    <source>
        <dbReference type="WBParaSite" id="scf7180000419657.g4142"/>
    </source>
</evidence>
<dbReference type="GO" id="GO:0005737">
    <property type="term" value="C:cytoplasm"/>
    <property type="evidence" value="ECO:0007669"/>
    <property type="project" value="TreeGrafter"/>
</dbReference>
<comment type="similarity">
    <text evidence="3">Belongs to the NRARP family.</text>
</comment>
<accession>A0A915NRT6</accession>
<dbReference type="InterPro" id="IPR051226">
    <property type="entry name" value="PP1_Regulatory_Subunit"/>
</dbReference>
<proteinExistence type="inferred from homology"/>
<dbReference type="Proteomes" id="UP000887560">
    <property type="component" value="Unplaced"/>
</dbReference>
<dbReference type="GO" id="GO:0019208">
    <property type="term" value="F:phosphatase regulator activity"/>
    <property type="evidence" value="ECO:0007669"/>
    <property type="project" value="TreeGrafter"/>
</dbReference>
<keyword evidence="1" id="KW-0217">Developmental protein</keyword>
<dbReference type="SUPFAM" id="SSF48403">
    <property type="entry name" value="Ankyrin repeat"/>
    <property type="match status" value="1"/>
</dbReference>